<dbReference type="OrthoDB" id="9787585at2"/>
<dbReference type="GO" id="GO:0000725">
    <property type="term" value="P:recombinational repair"/>
    <property type="evidence" value="ECO:0007669"/>
    <property type="project" value="TreeGrafter"/>
</dbReference>
<evidence type="ECO:0000256" key="4">
    <source>
        <dbReference type="ARBA" id="ARBA00022840"/>
    </source>
</evidence>
<dbReference type="GO" id="GO:0016787">
    <property type="term" value="F:hydrolase activity"/>
    <property type="evidence" value="ECO:0007669"/>
    <property type="project" value="UniProtKB-UniRule"/>
</dbReference>
<dbReference type="Gene3D" id="3.40.50.300">
    <property type="entry name" value="P-loop containing nucleotide triphosphate hydrolases"/>
    <property type="match status" value="2"/>
</dbReference>
<keyword evidence="4 5" id="KW-0067">ATP-binding</keyword>
<dbReference type="InterPro" id="IPR027417">
    <property type="entry name" value="P-loop_NTPase"/>
</dbReference>
<accession>A0A415E7G3</accession>
<dbReference type="InterPro" id="IPR027785">
    <property type="entry name" value="UvrD-like_helicase_C"/>
</dbReference>
<feature type="binding site" evidence="5">
    <location>
        <begin position="222"/>
        <end position="229"/>
    </location>
    <ligand>
        <name>ATP</name>
        <dbReference type="ChEBI" id="CHEBI:30616"/>
    </ligand>
</feature>
<protein>
    <submittedName>
        <fullName evidence="8">Helicase</fullName>
    </submittedName>
</protein>
<sequence length="688" mass="79568">MENSSFPFPEELEHLSMINEKLTAALQEAEQNIQRQNESYMDTKRYMVEHSGDIDPHEMFQNEMLLKQVDRTGAFSVGVRDKLAKLKDSPYFARIDFQDQQSGESSAYYIGSYAFNYDMELLIIDWRAPIASMFYDYELGAAEYQAPVGRVTGELTRKRQFKIKGGVMKYALESSANVQDDVLQRELANPSDEKMKSIVSTIQKEQNQIIRNDRAHTLIIQGVAGSGKTSIALHRVAFLLYRFKDRLRAQNITILSPNKVFGDYISNVVPELGEEPIYQLGFDDLARIQLEGILNFEPEKDPFELDEEEGRRVRYKSTLAFVHQLDRYIEQLADRIFVPEDYTFGQFTAPAQWIYQRFSAYSRHPIKKRLAMAADDILNRFETDNVMGRELPKISAVLKRLNAMLTMKNTLAIYKDFYRWLGKEKMFALPEKKTLEWSDVYPFLYLQGVFAGLKESRITKHLVVDEMQDYTPIQYAVINKLFPCQKTILGDFGQSLNPHYRLHMEDLRCLYEEAEFLSLHKSYRSTFEIIEFAKGIMENSAIEVIERHGEEVEIISCEDKSEQFAKMERHADHFTREEDHGSLGIICKTNADAQKLHEKLSKTCHVHLLSPDRGQFKKGVSVTSIQMAKGLEFDEVIIMDADQETYATDYDRSLLYIACTRAMHRLTLLHTGELSRLIVSGQEPCQHL</sequence>
<dbReference type="STRING" id="1776384.GCA_900086585_03087"/>
<comment type="caution">
    <text evidence="8">The sequence shown here is derived from an EMBL/GenBank/DDBJ whole genome shotgun (WGS) entry which is preliminary data.</text>
</comment>
<dbReference type="GO" id="GO:0003677">
    <property type="term" value="F:DNA binding"/>
    <property type="evidence" value="ECO:0007669"/>
    <property type="project" value="InterPro"/>
</dbReference>
<feature type="coiled-coil region" evidence="6">
    <location>
        <begin position="12"/>
        <end position="46"/>
    </location>
</feature>
<evidence type="ECO:0000256" key="2">
    <source>
        <dbReference type="ARBA" id="ARBA00022801"/>
    </source>
</evidence>
<evidence type="ECO:0000256" key="3">
    <source>
        <dbReference type="ARBA" id="ARBA00022806"/>
    </source>
</evidence>
<proteinExistence type="predicted"/>
<dbReference type="Proteomes" id="UP000284841">
    <property type="component" value="Unassembled WGS sequence"/>
</dbReference>
<keyword evidence="3 5" id="KW-0347">Helicase</keyword>
<dbReference type="EMBL" id="QRMS01000001">
    <property type="protein sequence ID" value="RHJ89732.1"/>
    <property type="molecule type" value="Genomic_DNA"/>
</dbReference>
<evidence type="ECO:0000256" key="5">
    <source>
        <dbReference type="PROSITE-ProRule" id="PRU00560"/>
    </source>
</evidence>
<feature type="domain" description="UvrD-like helicase ATP-binding" evidence="7">
    <location>
        <begin position="201"/>
        <end position="526"/>
    </location>
</feature>
<dbReference type="PANTHER" id="PTHR11070:SF17">
    <property type="entry name" value="DNA HELICASE IV"/>
    <property type="match status" value="1"/>
</dbReference>
<dbReference type="GO" id="GO:0005524">
    <property type="term" value="F:ATP binding"/>
    <property type="evidence" value="ECO:0007669"/>
    <property type="project" value="UniProtKB-UniRule"/>
</dbReference>
<evidence type="ECO:0000256" key="1">
    <source>
        <dbReference type="ARBA" id="ARBA00022741"/>
    </source>
</evidence>
<evidence type="ECO:0000313" key="8">
    <source>
        <dbReference type="EMBL" id="RHJ89732.1"/>
    </source>
</evidence>
<dbReference type="GO" id="GO:0043138">
    <property type="term" value="F:3'-5' DNA helicase activity"/>
    <property type="evidence" value="ECO:0007669"/>
    <property type="project" value="TreeGrafter"/>
</dbReference>
<dbReference type="InterPro" id="IPR014016">
    <property type="entry name" value="UvrD-like_ATP-bd"/>
</dbReference>
<dbReference type="AlphaFoldDB" id="A0A415E7G3"/>
<dbReference type="SUPFAM" id="SSF52540">
    <property type="entry name" value="P-loop containing nucleoside triphosphate hydrolases"/>
    <property type="match status" value="1"/>
</dbReference>
<keyword evidence="1 5" id="KW-0547">Nucleotide-binding</keyword>
<keyword evidence="6" id="KW-0175">Coiled coil</keyword>
<evidence type="ECO:0000256" key="6">
    <source>
        <dbReference type="SAM" id="Coils"/>
    </source>
</evidence>
<organism evidence="8 9">
    <name type="scientific">Emergencia timonensis</name>
    <dbReference type="NCBI Taxonomy" id="1776384"/>
    <lineage>
        <taxon>Bacteria</taxon>
        <taxon>Bacillati</taxon>
        <taxon>Bacillota</taxon>
        <taxon>Clostridia</taxon>
        <taxon>Peptostreptococcales</taxon>
        <taxon>Anaerovoracaceae</taxon>
        <taxon>Emergencia</taxon>
    </lineage>
</organism>
<gene>
    <name evidence="8" type="ORF">DW099_03985</name>
</gene>
<keyword evidence="9" id="KW-1185">Reference proteome</keyword>
<evidence type="ECO:0000313" key="9">
    <source>
        <dbReference type="Proteomes" id="UP000284841"/>
    </source>
</evidence>
<dbReference type="Pfam" id="PF13538">
    <property type="entry name" value="UvrD_C_2"/>
    <property type="match status" value="1"/>
</dbReference>
<dbReference type="RefSeq" id="WP_118333780.1">
    <property type="nucleotide sequence ID" value="NZ_AP025567.1"/>
</dbReference>
<reference evidence="8 9" key="1">
    <citation type="submission" date="2018-08" db="EMBL/GenBank/DDBJ databases">
        <title>A genome reference for cultivated species of the human gut microbiota.</title>
        <authorList>
            <person name="Zou Y."/>
            <person name="Xue W."/>
            <person name="Luo G."/>
        </authorList>
    </citation>
    <scope>NUCLEOTIDE SEQUENCE [LARGE SCALE GENOMIC DNA]</scope>
    <source>
        <strain evidence="8 9">AM07-24</strain>
    </source>
</reference>
<evidence type="ECO:0000259" key="7">
    <source>
        <dbReference type="PROSITE" id="PS51198"/>
    </source>
</evidence>
<name>A0A415E7G3_9FIRM</name>
<keyword evidence="2 5" id="KW-0378">Hydrolase</keyword>
<dbReference type="GO" id="GO:0005829">
    <property type="term" value="C:cytosol"/>
    <property type="evidence" value="ECO:0007669"/>
    <property type="project" value="TreeGrafter"/>
</dbReference>
<dbReference type="PANTHER" id="PTHR11070">
    <property type="entry name" value="UVRD / RECB / PCRA DNA HELICASE FAMILY MEMBER"/>
    <property type="match status" value="1"/>
</dbReference>
<dbReference type="PROSITE" id="PS51198">
    <property type="entry name" value="UVRD_HELICASE_ATP_BIND"/>
    <property type="match status" value="1"/>
</dbReference>
<dbReference type="InterPro" id="IPR000212">
    <property type="entry name" value="DNA_helicase_UvrD/REP"/>
</dbReference>